<name>A0A1F6H3H2_9PROT</name>
<evidence type="ECO:0000313" key="2">
    <source>
        <dbReference type="EMBL" id="OGH04935.1"/>
    </source>
</evidence>
<dbReference type="Proteomes" id="UP000177583">
    <property type="component" value="Unassembled WGS sequence"/>
</dbReference>
<dbReference type="Pfam" id="PF00149">
    <property type="entry name" value="Metallophos"/>
    <property type="match status" value="1"/>
</dbReference>
<reference evidence="2 3" key="1">
    <citation type="journal article" date="2016" name="Nat. Commun.">
        <title>Thousands of microbial genomes shed light on interconnected biogeochemical processes in an aquifer system.</title>
        <authorList>
            <person name="Anantharaman K."/>
            <person name="Brown C.T."/>
            <person name="Hug L.A."/>
            <person name="Sharon I."/>
            <person name="Castelle C.J."/>
            <person name="Probst A.J."/>
            <person name="Thomas B.C."/>
            <person name="Singh A."/>
            <person name="Wilkins M.J."/>
            <person name="Karaoz U."/>
            <person name="Brodie E.L."/>
            <person name="Williams K.H."/>
            <person name="Hubbard S.S."/>
            <person name="Banfield J.F."/>
        </authorList>
    </citation>
    <scope>NUCLEOTIDE SEQUENCE [LARGE SCALE GENOMIC DNA]</scope>
</reference>
<dbReference type="PANTHER" id="PTHR31302">
    <property type="entry name" value="TRANSMEMBRANE PROTEIN WITH METALLOPHOSPHOESTERASE DOMAIN-RELATED"/>
    <property type="match status" value="1"/>
</dbReference>
<dbReference type="InterPro" id="IPR014578">
    <property type="entry name" value="Pesterase_CT488"/>
</dbReference>
<dbReference type="PANTHER" id="PTHR31302:SF22">
    <property type="entry name" value="PHOSPHOESTERASE"/>
    <property type="match status" value="1"/>
</dbReference>
<evidence type="ECO:0000313" key="3">
    <source>
        <dbReference type="Proteomes" id="UP000177583"/>
    </source>
</evidence>
<gene>
    <name evidence="2" type="ORF">A2557_08145</name>
</gene>
<feature type="domain" description="Calcineurin-like phosphoesterase" evidence="1">
    <location>
        <begin position="1"/>
        <end position="200"/>
    </location>
</feature>
<dbReference type="InterPro" id="IPR051158">
    <property type="entry name" value="Metallophosphoesterase_sf"/>
</dbReference>
<dbReference type="Gene3D" id="3.60.21.10">
    <property type="match status" value="1"/>
</dbReference>
<dbReference type="EMBL" id="MFNF01000001">
    <property type="protein sequence ID" value="OGH04935.1"/>
    <property type="molecule type" value="Genomic_DNA"/>
</dbReference>
<dbReference type="AlphaFoldDB" id="A0A1F6H3H2"/>
<comment type="caution">
    <text evidence="2">The sequence shown here is derived from an EMBL/GenBank/DDBJ whole genome shotgun (WGS) entry which is preliminary data.</text>
</comment>
<dbReference type="InterPro" id="IPR029052">
    <property type="entry name" value="Metallo-depent_PP-like"/>
</dbReference>
<sequence length="234" mass="26918">MNLWAISDLHFSNRADRNMNAYGEIWVDHEEKIKARWKEAVRPADIVMIGGDLSWATSLEKAVVHLRQFNELPGRYKLLVKGNHDHWWKGREKLQAALPKGMWALQGTAMELEGQVFSGTRGWLAPNDPCSDPLDQKTFEKEMGLLKAALDQSMELGGEQKGIHLLLHFPPFTTHGQKTPFWELICRYPVKTCSYGHFHMRQEWELIPKGMVDGVHCYLTASDYIEHRPQLVAQ</sequence>
<accession>A0A1F6H3H2</accession>
<dbReference type="GO" id="GO:0016787">
    <property type="term" value="F:hydrolase activity"/>
    <property type="evidence" value="ECO:0007669"/>
    <property type="project" value="InterPro"/>
</dbReference>
<proteinExistence type="predicted"/>
<dbReference type="PIRSF" id="PIRSF033094">
    <property type="entry name" value="Pesterase_CT488"/>
    <property type="match status" value="1"/>
</dbReference>
<dbReference type="SUPFAM" id="SSF56300">
    <property type="entry name" value="Metallo-dependent phosphatases"/>
    <property type="match status" value="1"/>
</dbReference>
<organism evidence="2 3">
    <name type="scientific">Candidatus Lambdaproteobacteria bacterium RIFOXYD2_FULL_56_26</name>
    <dbReference type="NCBI Taxonomy" id="1817773"/>
    <lineage>
        <taxon>Bacteria</taxon>
        <taxon>Pseudomonadati</taxon>
        <taxon>Pseudomonadota</taxon>
        <taxon>Candidatus Lambdaproteobacteria</taxon>
    </lineage>
</organism>
<dbReference type="InterPro" id="IPR004843">
    <property type="entry name" value="Calcineurin-like_PHP"/>
</dbReference>
<evidence type="ECO:0000259" key="1">
    <source>
        <dbReference type="Pfam" id="PF00149"/>
    </source>
</evidence>
<protein>
    <recommendedName>
        <fullName evidence="1">Calcineurin-like phosphoesterase domain-containing protein</fullName>
    </recommendedName>
</protein>